<organism evidence="16">
    <name type="scientific">Tigriopus japonicus</name>
    <name type="common">Copepod</name>
    <dbReference type="NCBI Taxonomy" id="158387"/>
    <lineage>
        <taxon>Eukaryota</taxon>
        <taxon>Metazoa</taxon>
        <taxon>Ecdysozoa</taxon>
        <taxon>Arthropoda</taxon>
        <taxon>Crustacea</taxon>
        <taxon>Multicrustacea</taxon>
        <taxon>Hexanauplia</taxon>
        <taxon>Copepoda</taxon>
        <taxon>Harpacticoida</taxon>
        <taxon>Harpacticidae</taxon>
        <taxon>Tigriopus</taxon>
    </lineage>
</organism>
<evidence type="ECO:0000256" key="9">
    <source>
        <dbReference type="ARBA" id="ARBA00022848"/>
    </source>
</evidence>
<gene>
    <name evidence="16" type="primary">CYP3041A2</name>
</gene>
<feature type="binding site" description="axial binding residue" evidence="14">
    <location>
        <position position="430"/>
    </location>
    <ligand>
        <name>heme</name>
        <dbReference type="ChEBI" id="CHEBI:30413"/>
    </ligand>
    <ligandPart>
        <name>Fe</name>
        <dbReference type="ChEBI" id="CHEBI:18248"/>
    </ligandPart>
</feature>
<keyword evidence="9" id="KW-0492">Microsome</keyword>
<dbReference type="Pfam" id="PF00067">
    <property type="entry name" value="p450"/>
    <property type="match status" value="1"/>
</dbReference>
<evidence type="ECO:0000256" key="1">
    <source>
        <dbReference type="ARBA" id="ARBA00001971"/>
    </source>
</evidence>
<dbReference type="InterPro" id="IPR050182">
    <property type="entry name" value="Cytochrome_P450_fam2"/>
</dbReference>
<keyword evidence="12 15" id="KW-0503">Monooxygenase</keyword>
<comment type="subcellular location">
    <subcellularLocation>
        <location evidence="4">Endoplasmic reticulum membrane</location>
        <topology evidence="4">Peripheral membrane protein</topology>
    </subcellularLocation>
    <subcellularLocation>
        <location evidence="3">Microsome membrane</location>
        <topology evidence="3">Peripheral membrane protein</topology>
    </subcellularLocation>
</comment>
<keyword evidence="7 14" id="KW-0479">Metal-binding</keyword>
<keyword evidence="11 14" id="KW-0408">Iron</keyword>
<evidence type="ECO:0000256" key="12">
    <source>
        <dbReference type="ARBA" id="ARBA00023033"/>
    </source>
</evidence>
<dbReference type="GO" id="GO:0008395">
    <property type="term" value="F:steroid hydroxylase activity"/>
    <property type="evidence" value="ECO:0007669"/>
    <property type="project" value="TreeGrafter"/>
</dbReference>
<evidence type="ECO:0000313" key="16">
    <source>
        <dbReference type="EMBL" id="AIL94133.1"/>
    </source>
</evidence>
<reference evidence="16" key="1">
    <citation type="submission" date="2013-09" db="EMBL/GenBank/DDBJ databases">
        <authorList>
            <person name="Lee J.-S."/>
        </authorList>
    </citation>
    <scope>NUCLEOTIDE SEQUENCE</scope>
</reference>
<dbReference type="PANTHER" id="PTHR24300">
    <property type="entry name" value="CYTOCHROME P450 508A4-RELATED"/>
    <property type="match status" value="1"/>
</dbReference>
<evidence type="ECO:0000256" key="10">
    <source>
        <dbReference type="ARBA" id="ARBA00023002"/>
    </source>
</evidence>
<accession>A0A088DJT2</accession>
<keyword evidence="13" id="KW-0472">Membrane</keyword>
<dbReference type="InterPro" id="IPR017972">
    <property type="entry name" value="Cyt_P450_CS"/>
</dbReference>
<evidence type="ECO:0000256" key="15">
    <source>
        <dbReference type="RuleBase" id="RU000461"/>
    </source>
</evidence>
<comment type="cofactor">
    <cofactor evidence="1 14">
        <name>heme</name>
        <dbReference type="ChEBI" id="CHEBI:30413"/>
    </cofactor>
</comment>
<dbReference type="GO" id="GO:0005506">
    <property type="term" value="F:iron ion binding"/>
    <property type="evidence" value="ECO:0007669"/>
    <property type="project" value="InterPro"/>
</dbReference>
<dbReference type="EMBL" id="KF639979">
    <property type="protein sequence ID" value="AIL94133.1"/>
    <property type="molecule type" value="mRNA"/>
</dbReference>
<dbReference type="InterPro" id="IPR001128">
    <property type="entry name" value="Cyt_P450"/>
</dbReference>
<evidence type="ECO:0000256" key="4">
    <source>
        <dbReference type="ARBA" id="ARBA00004406"/>
    </source>
</evidence>
<proteinExistence type="evidence at transcript level"/>
<evidence type="ECO:0000256" key="11">
    <source>
        <dbReference type="ARBA" id="ARBA00023004"/>
    </source>
</evidence>
<dbReference type="FunFam" id="1.10.630.10:FF:000238">
    <property type="entry name" value="Cytochrome P450 2A6"/>
    <property type="match status" value="1"/>
</dbReference>
<dbReference type="PRINTS" id="PR00463">
    <property type="entry name" value="EP450I"/>
</dbReference>
<comment type="function">
    <text evidence="2">May be involved in the metabolism of insect hormones and in the breakdown of synthetic insecticides.</text>
</comment>
<dbReference type="InterPro" id="IPR036396">
    <property type="entry name" value="Cyt_P450_sf"/>
</dbReference>
<keyword evidence="10 15" id="KW-0560">Oxidoreductase</keyword>
<comment type="similarity">
    <text evidence="5 15">Belongs to the cytochrome P450 family.</text>
</comment>
<dbReference type="GO" id="GO:0016712">
    <property type="term" value="F:oxidoreductase activity, acting on paired donors, with incorporation or reduction of molecular oxygen, reduced flavin or flavoprotein as one donor, and incorporation of one atom of oxygen"/>
    <property type="evidence" value="ECO:0007669"/>
    <property type="project" value="TreeGrafter"/>
</dbReference>
<dbReference type="GO" id="GO:0020037">
    <property type="term" value="F:heme binding"/>
    <property type="evidence" value="ECO:0007669"/>
    <property type="project" value="InterPro"/>
</dbReference>
<name>A0A088DJT2_TIGJA</name>
<evidence type="ECO:0000256" key="13">
    <source>
        <dbReference type="ARBA" id="ARBA00023136"/>
    </source>
</evidence>
<protein>
    <submittedName>
        <fullName evidence="16">Cytochrome P450 CYP3041A2</fullName>
    </submittedName>
</protein>
<evidence type="ECO:0000256" key="8">
    <source>
        <dbReference type="ARBA" id="ARBA00022824"/>
    </source>
</evidence>
<evidence type="ECO:0000256" key="2">
    <source>
        <dbReference type="ARBA" id="ARBA00003690"/>
    </source>
</evidence>
<keyword evidence="8" id="KW-0256">Endoplasmic reticulum</keyword>
<dbReference type="PRINTS" id="PR00385">
    <property type="entry name" value="P450"/>
</dbReference>
<evidence type="ECO:0000256" key="3">
    <source>
        <dbReference type="ARBA" id="ARBA00004174"/>
    </source>
</evidence>
<dbReference type="AlphaFoldDB" id="A0A088DJT2"/>
<dbReference type="GO" id="GO:0006082">
    <property type="term" value="P:organic acid metabolic process"/>
    <property type="evidence" value="ECO:0007669"/>
    <property type="project" value="TreeGrafter"/>
</dbReference>
<dbReference type="SUPFAM" id="SSF48264">
    <property type="entry name" value="Cytochrome P450"/>
    <property type="match status" value="1"/>
</dbReference>
<evidence type="ECO:0000256" key="6">
    <source>
        <dbReference type="ARBA" id="ARBA00022617"/>
    </source>
</evidence>
<dbReference type="Gene3D" id="1.10.630.10">
    <property type="entry name" value="Cytochrome P450"/>
    <property type="match status" value="1"/>
</dbReference>
<dbReference type="PANTHER" id="PTHR24300:SF403">
    <property type="entry name" value="CYTOCHROME P450 306A1"/>
    <property type="match status" value="1"/>
</dbReference>
<dbReference type="GO" id="GO:0005789">
    <property type="term" value="C:endoplasmic reticulum membrane"/>
    <property type="evidence" value="ECO:0007669"/>
    <property type="project" value="UniProtKB-SubCell"/>
</dbReference>
<reference evidence="16" key="2">
    <citation type="journal article" date="2014" name="Aquat. Toxicol.">
        <title>Crude oil exposure results in oxidative stress-mediated dysfunctional development and reproduction in the copepod Tigriopus japonicus and modulates expression of cytochrome P450 (CYP) genes.</title>
        <authorList>
            <person name="Han J."/>
            <person name="Won E.J."/>
            <person name="Hwang D.S."/>
            <person name="Shin K.H."/>
            <person name="Lee Y.S."/>
            <person name="Leung K.M."/>
            <person name="Lee S.J."/>
            <person name="Lee J.S."/>
        </authorList>
    </citation>
    <scope>NUCLEOTIDE SEQUENCE</scope>
</reference>
<evidence type="ECO:0000256" key="7">
    <source>
        <dbReference type="ARBA" id="ARBA00022723"/>
    </source>
</evidence>
<keyword evidence="6 14" id="KW-0349">Heme</keyword>
<dbReference type="GO" id="GO:0006805">
    <property type="term" value="P:xenobiotic metabolic process"/>
    <property type="evidence" value="ECO:0007669"/>
    <property type="project" value="TreeGrafter"/>
</dbReference>
<evidence type="ECO:0000256" key="5">
    <source>
        <dbReference type="ARBA" id="ARBA00010617"/>
    </source>
</evidence>
<dbReference type="InterPro" id="IPR002401">
    <property type="entry name" value="Cyt_P450_E_grp-I"/>
</dbReference>
<evidence type="ECO:0000256" key="14">
    <source>
        <dbReference type="PIRSR" id="PIRSR602401-1"/>
    </source>
</evidence>
<sequence length="486" mass="55611">MLIALFLAFIILAIIRHFFKLRNLCPGPPSIPLLGALRFLFRASDPKEFIDKSLLRYGKVVRIVYGMLRFHVINDFSVAKDLFNRDTTAHRPVNWYLKEVKGYRGQVLGIIGTSGPLWTEQRRFALKNLRDFGFGRKGLDHVIQDEASQLVQSLLSESRNFSHEVLISNTFNAPIINVLWQIVASNRFEPGEKSTIEMMEKLSEQFKARMKVIDFIPFLRPYLPLPKTSRSVLEFKDMIRKEVENHEVDHDPNIPARDFIDVYLTEIKRSKESGDANFHKEQLVTVCLDFFQAGAETSSTTLTWFVMFMALNPDVQERCFQEIKQIIGNAPPRLDHMKELNYVHATMLEVQRMSATAPTSLIHATTEDIKVDDFIIPKKSLLMANLKLFLNDQKAFPNPELFNPSRFLDSGGLITKPEEFVPFGLGRRICMGDSLAKSEIFIFMVMILQKIKISVSKQDGPPDPSKYTIGITSIPDPFHVAMALRN</sequence>
<dbReference type="PROSITE" id="PS00086">
    <property type="entry name" value="CYTOCHROME_P450"/>
    <property type="match status" value="1"/>
</dbReference>